<keyword evidence="3" id="KW-1185">Reference proteome</keyword>
<sequence length="50" mass="5724">MNYKVTLTLLVISIILLIFSVIDNANIYVILALIFSIINFTLQLKNNIKK</sequence>
<keyword evidence="1" id="KW-1133">Transmembrane helix</keyword>
<proteinExistence type="predicted"/>
<keyword evidence="1" id="KW-0812">Transmembrane</keyword>
<feature type="transmembrane region" description="Helical" evidence="1">
    <location>
        <begin position="5"/>
        <end position="22"/>
    </location>
</feature>
<protein>
    <submittedName>
        <fullName evidence="2">Uncharacterized protein</fullName>
    </submittedName>
</protein>
<dbReference type="EMBL" id="FNWX01000031">
    <property type="protein sequence ID" value="SEH79495.1"/>
    <property type="molecule type" value="Genomic_DNA"/>
</dbReference>
<keyword evidence="1" id="KW-0472">Membrane</keyword>
<dbReference type="STRING" id="420404.SAMN05421793_13138"/>
<dbReference type="Proteomes" id="UP000198555">
    <property type="component" value="Unassembled WGS sequence"/>
</dbReference>
<dbReference type="AlphaFoldDB" id="A0A1H6KUV0"/>
<name>A0A1H6KUV0_9FLAO</name>
<evidence type="ECO:0000313" key="3">
    <source>
        <dbReference type="Proteomes" id="UP000198555"/>
    </source>
</evidence>
<evidence type="ECO:0000313" key="2">
    <source>
        <dbReference type="EMBL" id="SEH79495.1"/>
    </source>
</evidence>
<gene>
    <name evidence="2" type="ORF">SAMN05421793_13138</name>
</gene>
<accession>A0A1H6KUV0</accession>
<feature type="transmembrane region" description="Helical" evidence="1">
    <location>
        <begin position="28"/>
        <end position="44"/>
    </location>
</feature>
<evidence type="ECO:0000256" key="1">
    <source>
        <dbReference type="SAM" id="Phobius"/>
    </source>
</evidence>
<organism evidence="2 3">
    <name type="scientific">Epilithonimonas hominis</name>
    <dbReference type="NCBI Taxonomy" id="420404"/>
    <lineage>
        <taxon>Bacteria</taxon>
        <taxon>Pseudomonadati</taxon>
        <taxon>Bacteroidota</taxon>
        <taxon>Flavobacteriia</taxon>
        <taxon>Flavobacteriales</taxon>
        <taxon>Weeksellaceae</taxon>
        <taxon>Chryseobacterium group</taxon>
        <taxon>Epilithonimonas</taxon>
    </lineage>
</organism>
<reference evidence="3" key="1">
    <citation type="submission" date="2016-10" db="EMBL/GenBank/DDBJ databases">
        <authorList>
            <person name="Varghese N."/>
            <person name="Submissions S."/>
        </authorList>
    </citation>
    <scope>NUCLEOTIDE SEQUENCE [LARGE SCALE GENOMIC DNA]</scope>
    <source>
        <strain evidence="3">DSM 19326</strain>
    </source>
</reference>